<protein>
    <submittedName>
        <fullName evidence="1">Uncharacterized protein</fullName>
    </submittedName>
</protein>
<name>A0A9P5Y018_9AGAR</name>
<dbReference type="Proteomes" id="UP000807353">
    <property type="component" value="Unassembled WGS sequence"/>
</dbReference>
<organism evidence="1 2">
    <name type="scientific">Collybia nuda</name>
    <dbReference type="NCBI Taxonomy" id="64659"/>
    <lineage>
        <taxon>Eukaryota</taxon>
        <taxon>Fungi</taxon>
        <taxon>Dikarya</taxon>
        <taxon>Basidiomycota</taxon>
        <taxon>Agaricomycotina</taxon>
        <taxon>Agaricomycetes</taxon>
        <taxon>Agaricomycetidae</taxon>
        <taxon>Agaricales</taxon>
        <taxon>Tricholomatineae</taxon>
        <taxon>Clitocybaceae</taxon>
        <taxon>Collybia</taxon>
    </lineage>
</organism>
<comment type="caution">
    <text evidence="1">The sequence shown here is derived from an EMBL/GenBank/DDBJ whole genome shotgun (WGS) entry which is preliminary data.</text>
</comment>
<proteinExistence type="predicted"/>
<dbReference type="OrthoDB" id="3257338at2759"/>
<accession>A0A9P5Y018</accession>
<evidence type="ECO:0000313" key="1">
    <source>
        <dbReference type="EMBL" id="KAF9458780.1"/>
    </source>
</evidence>
<evidence type="ECO:0000313" key="2">
    <source>
        <dbReference type="Proteomes" id="UP000807353"/>
    </source>
</evidence>
<dbReference type="AlphaFoldDB" id="A0A9P5Y018"/>
<gene>
    <name evidence="1" type="ORF">BDZ94DRAFT_1312961</name>
</gene>
<reference evidence="1" key="1">
    <citation type="submission" date="2020-11" db="EMBL/GenBank/DDBJ databases">
        <authorList>
            <consortium name="DOE Joint Genome Institute"/>
            <person name="Ahrendt S."/>
            <person name="Riley R."/>
            <person name="Andreopoulos W."/>
            <person name="Labutti K."/>
            <person name="Pangilinan J."/>
            <person name="Ruiz-Duenas F.J."/>
            <person name="Barrasa J.M."/>
            <person name="Sanchez-Garcia M."/>
            <person name="Camarero S."/>
            <person name="Miyauchi S."/>
            <person name="Serrano A."/>
            <person name="Linde D."/>
            <person name="Babiker R."/>
            <person name="Drula E."/>
            <person name="Ayuso-Fernandez I."/>
            <person name="Pacheco R."/>
            <person name="Padilla G."/>
            <person name="Ferreira P."/>
            <person name="Barriuso J."/>
            <person name="Kellner H."/>
            <person name="Castanera R."/>
            <person name="Alfaro M."/>
            <person name="Ramirez L."/>
            <person name="Pisabarro A.G."/>
            <person name="Kuo A."/>
            <person name="Tritt A."/>
            <person name="Lipzen A."/>
            <person name="He G."/>
            <person name="Yan M."/>
            <person name="Ng V."/>
            <person name="Cullen D."/>
            <person name="Martin F."/>
            <person name="Rosso M.-N."/>
            <person name="Henrissat B."/>
            <person name="Hibbett D."/>
            <person name="Martinez A.T."/>
            <person name="Grigoriev I.V."/>
        </authorList>
    </citation>
    <scope>NUCLEOTIDE SEQUENCE</scope>
    <source>
        <strain evidence="1">CBS 247.69</strain>
    </source>
</reference>
<sequence>MNPVANSTKEMGPGLRRDTLDDHFGDINWRKVTGLAATLKRRSSEAVEERQKHVTVFIKFDASLPLDSMTKWTVMVKIWDLDQTQLNPFESTKRRIMIHEHMPPSLLLTQGLELEEQQRCLCIDAKALGSHSTDLQITKVIERANRLKRQIDAWSTIQLLYMPGILKLHIIDGSDTLMAAVNGKLYLPSEAIDHIPIPYDIMELELRLRFVQAHNALHDIRHLILVRTQMYTAKDRFARGQSQVTCAQNLALSVQGRIDTTAQKYQICRESLLHLAQPLKKVNWDLELRPLYNEDISGDFDPAGPRMQEALRIEWCKAHARAHCWQEECLLLQEEMRRVKEFLSWEEWKWIERTAKVEPRYDLFLAEGQKAYAFRQAAICVQLHAHCEVAWKGIPDKIGTGPGIPEGPDGQYYRIECH</sequence>
<dbReference type="EMBL" id="MU150331">
    <property type="protein sequence ID" value="KAF9458780.1"/>
    <property type="molecule type" value="Genomic_DNA"/>
</dbReference>
<keyword evidence="2" id="KW-1185">Reference proteome</keyword>